<dbReference type="InterPro" id="IPR052376">
    <property type="entry name" value="Oxidative_Scav/Glycosyltrans"/>
</dbReference>
<evidence type="ECO:0000256" key="1">
    <source>
        <dbReference type="SAM" id="Coils"/>
    </source>
</evidence>
<feature type="domain" description="CT398-like coiled coil hairpin" evidence="3">
    <location>
        <begin position="24"/>
        <end position="200"/>
    </location>
</feature>
<feature type="coiled-coil region" evidence="1">
    <location>
        <begin position="68"/>
        <end position="153"/>
    </location>
</feature>
<dbReference type="Pfam" id="PF02591">
    <property type="entry name" value="Zn_ribbon_9"/>
    <property type="match status" value="1"/>
</dbReference>
<proteinExistence type="predicted"/>
<reference evidence="4 5" key="1">
    <citation type="submission" date="2016-09" db="EMBL/GenBank/DDBJ databases">
        <authorList>
            <person name="Capua I."/>
            <person name="De Benedictis P."/>
            <person name="Joannis T."/>
            <person name="Lombin L.H."/>
            <person name="Cattoli G."/>
        </authorList>
    </citation>
    <scope>NUCLEOTIDE SEQUENCE [LARGE SCALE GENOMIC DNA]</scope>
    <source>
        <strain evidence="4 5">NIO-1002</strain>
    </source>
</reference>
<sequence>MSHPRGSVEPVNADPADQRKLLDLADLDARIHRDQKVAANPPQAERVRELIAQRSTLSQELGARANARDDITAELKRLESDVAVVDARIARDTERLAASSNAKQAQGFESELASLQRRKSDLEDTEIALMERLEAADAAVAEQEALIADTNAQGAQLSAEAKTTVADATARLEGARRDRDAVAAAVPTDLLALYERLASRGNGAGLLRAGACEACRMVLPPSDLATVRRSQTDEVVFCPECGAILVRTEESR</sequence>
<name>A0A1G6HPD5_9MICO</name>
<dbReference type="InterPro" id="IPR056003">
    <property type="entry name" value="CT398_CC_hairpin"/>
</dbReference>
<organism evidence="4 5">
    <name type="scientific">Microbacterium enclense</name>
    <dbReference type="NCBI Taxonomy" id="993073"/>
    <lineage>
        <taxon>Bacteria</taxon>
        <taxon>Bacillati</taxon>
        <taxon>Actinomycetota</taxon>
        <taxon>Actinomycetes</taxon>
        <taxon>Micrococcales</taxon>
        <taxon>Microbacteriaceae</taxon>
        <taxon>Microbacterium</taxon>
    </lineage>
</organism>
<evidence type="ECO:0000313" key="4">
    <source>
        <dbReference type="EMBL" id="SDB96100.1"/>
    </source>
</evidence>
<dbReference type="EMBL" id="FMYG01000002">
    <property type="protein sequence ID" value="SDB96100.1"/>
    <property type="molecule type" value="Genomic_DNA"/>
</dbReference>
<dbReference type="Gene3D" id="1.10.287.1490">
    <property type="match status" value="1"/>
</dbReference>
<evidence type="ECO:0000259" key="2">
    <source>
        <dbReference type="Pfam" id="PF02591"/>
    </source>
</evidence>
<dbReference type="InterPro" id="IPR003743">
    <property type="entry name" value="Zf-RING_7"/>
</dbReference>
<dbReference type="PANTHER" id="PTHR39082:SF1">
    <property type="entry name" value="SCAVENGER RECEPTOR CLASS A MEMBER 3"/>
    <property type="match status" value="1"/>
</dbReference>
<keyword evidence="1" id="KW-0175">Coiled coil</keyword>
<dbReference type="Proteomes" id="UP000183203">
    <property type="component" value="Unassembled WGS sequence"/>
</dbReference>
<gene>
    <name evidence="4" type="ORF">SAMN05216418_1379</name>
</gene>
<protein>
    <submittedName>
        <fullName evidence="4">Uncharacterized protein</fullName>
    </submittedName>
</protein>
<dbReference type="STRING" id="993073.AS029_05620"/>
<accession>A0A1G6HPD5</accession>
<evidence type="ECO:0000259" key="3">
    <source>
        <dbReference type="Pfam" id="PF24481"/>
    </source>
</evidence>
<dbReference type="Pfam" id="PF24481">
    <property type="entry name" value="CT398_CC"/>
    <property type="match status" value="1"/>
</dbReference>
<dbReference type="AlphaFoldDB" id="A0A1G6HPD5"/>
<dbReference type="PANTHER" id="PTHR39082">
    <property type="entry name" value="PHOSPHOLIPASE C-BETA-2-RELATED"/>
    <property type="match status" value="1"/>
</dbReference>
<feature type="domain" description="C4-type zinc ribbon" evidence="2">
    <location>
        <begin position="211"/>
        <end position="245"/>
    </location>
</feature>
<evidence type="ECO:0000313" key="5">
    <source>
        <dbReference type="Proteomes" id="UP000183203"/>
    </source>
</evidence>